<comment type="caution">
    <text evidence="1">The sequence shown here is derived from an EMBL/GenBank/DDBJ whole genome shotgun (WGS) entry which is preliminary data.</text>
</comment>
<dbReference type="AlphaFoldDB" id="A0A2S7I659"/>
<evidence type="ECO:0000313" key="2">
    <source>
        <dbReference type="Proteomes" id="UP000238565"/>
    </source>
</evidence>
<dbReference type="RefSeq" id="WP_104792890.1">
    <property type="nucleotide sequence ID" value="NZ_JBKBOR010000007.1"/>
</dbReference>
<evidence type="ECO:0008006" key="3">
    <source>
        <dbReference type="Google" id="ProtNLM"/>
    </source>
</evidence>
<reference evidence="1 2" key="1">
    <citation type="submission" date="2018-02" db="EMBL/GenBank/DDBJ databases">
        <title>Draft genome sequence of bacterial isolates from marine environment.</title>
        <authorList>
            <person name="Singh S.K."/>
            <person name="Hill R."/>
            <person name="Major S."/>
            <person name="Cai H."/>
            <person name="Li Y."/>
        </authorList>
    </citation>
    <scope>NUCLEOTIDE SEQUENCE [LARGE SCALE GENOMIC DNA]</scope>
    <source>
        <strain evidence="1 2">IMET F</strain>
    </source>
</reference>
<gene>
    <name evidence="1" type="ORF">C3729_03490</name>
</gene>
<dbReference type="PROSITE" id="PS51257">
    <property type="entry name" value="PROKAR_LIPOPROTEIN"/>
    <property type="match status" value="1"/>
</dbReference>
<dbReference type="GO" id="GO:0019867">
    <property type="term" value="C:outer membrane"/>
    <property type="evidence" value="ECO:0007669"/>
    <property type="project" value="InterPro"/>
</dbReference>
<accession>A0A2S7I659</accession>
<proteinExistence type="predicted"/>
<dbReference type="GO" id="GO:0043165">
    <property type="term" value="P:Gram-negative-bacterium-type cell outer membrane assembly"/>
    <property type="evidence" value="ECO:0007669"/>
    <property type="project" value="InterPro"/>
</dbReference>
<sequence>MKRFQILNFRFQAKNFKIFGVLFLGFFSLAFLSSCYSFTGNSLNHDEKTIQIKNFPNNAALVNANLSQEFSIALQNRFLQRSGLKGTTENPDVLIEGEITDYSISPTTISTPVTTDGGNIQAAQNKLTITVKVHYENSKFPEASFDRTYSDEAVFSSDLDINAIETSQVKLVNERIINKIFNDIVANW</sequence>
<evidence type="ECO:0000313" key="1">
    <source>
        <dbReference type="EMBL" id="PPZ92056.1"/>
    </source>
</evidence>
<dbReference type="Pfam" id="PF04390">
    <property type="entry name" value="LptE"/>
    <property type="match status" value="1"/>
</dbReference>
<dbReference type="InterPro" id="IPR007485">
    <property type="entry name" value="LPS_assembly_LptE"/>
</dbReference>
<name>A0A2S7I659_9FLAO</name>
<organism evidence="1 2">
    <name type="scientific">Cloacibacterium normanense</name>
    <dbReference type="NCBI Taxonomy" id="237258"/>
    <lineage>
        <taxon>Bacteria</taxon>
        <taxon>Pseudomonadati</taxon>
        <taxon>Bacteroidota</taxon>
        <taxon>Flavobacteriia</taxon>
        <taxon>Flavobacteriales</taxon>
        <taxon>Weeksellaceae</taxon>
    </lineage>
</organism>
<dbReference type="EMBL" id="PTPZ01000002">
    <property type="protein sequence ID" value="PPZ92056.1"/>
    <property type="molecule type" value="Genomic_DNA"/>
</dbReference>
<protein>
    <recommendedName>
        <fullName evidence="3">Lipopolysaccharide-assembly family protein</fullName>
    </recommendedName>
</protein>
<dbReference type="Proteomes" id="UP000238565">
    <property type="component" value="Unassembled WGS sequence"/>
</dbReference>